<dbReference type="InterPro" id="IPR016024">
    <property type="entry name" value="ARM-type_fold"/>
</dbReference>
<organism evidence="4 5">
    <name type="scientific">Rapidithrix thailandica</name>
    <dbReference type="NCBI Taxonomy" id="413964"/>
    <lineage>
        <taxon>Bacteria</taxon>
        <taxon>Pseudomonadati</taxon>
        <taxon>Bacteroidota</taxon>
        <taxon>Cytophagia</taxon>
        <taxon>Cytophagales</taxon>
        <taxon>Flammeovirgaceae</taxon>
        <taxon>Rapidithrix</taxon>
    </lineage>
</organism>
<feature type="domain" description="DUF6493" evidence="1">
    <location>
        <begin position="1"/>
        <end position="302"/>
    </location>
</feature>
<accession>A0AAW9SI60</accession>
<feature type="domain" description="DUF7825" evidence="3">
    <location>
        <begin position="744"/>
        <end position="952"/>
    </location>
</feature>
<feature type="domain" description="DUF7824" evidence="2">
    <location>
        <begin position="409"/>
        <end position="675"/>
    </location>
</feature>
<proteinExistence type="predicted"/>
<name>A0AAW9SI60_9BACT</name>
<dbReference type="Pfam" id="PF25149">
    <property type="entry name" value="DUF7825"/>
    <property type="match status" value="1"/>
</dbReference>
<dbReference type="Pfam" id="PF25148">
    <property type="entry name" value="DUF7824"/>
    <property type="match status" value="1"/>
</dbReference>
<comment type="caution">
    <text evidence="4">The sequence shown here is derived from an EMBL/GenBank/DDBJ whole genome shotgun (WGS) entry which is preliminary data.</text>
</comment>
<gene>
    <name evidence="4" type="ORF">AAG747_28930</name>
</gene>
<keyword evidence="5" id="KW-1185">Reference proteome</keyword>
<dbReference type="Pfam" id="PF20103">
    <property type="entry name" value="DUF6493"/>
    <property type="match status" value="1"/>
</dbReference>
<dbReference type="InterPro" id="IPR056726">
    <property type="entry name" value="DUF7824"/>
</dbReference>
<dbReference type="InterPro" id="IPR045472">
    <property type="entry name" value="DUF6493"/>
</dbReference>
<protein>
    <submittedName>
        <fullName evidence="4">DUF6493 family protein</fullName>
    </submittedName>
</protein>
<dbReference type="Proteomes" id="UP001403385">
    <property type="component" value="Unassembled WGS sequence"/>
</dbReference>
<evidence type="ECO:0000259" key="1">
    <source>
        <dbReference type="Pfam" id="PF20103"/>
    </source>
</evidence>
<reference evidence="4 5" key="1">
    <citation type="submission" date="2024-04" db="EMBL/GenBank/DDBJ databases">
        <title>Novel genus in family Flammeovirgaceae.</title>
        <authorList>
            <person name="Nguyen T.H."/>
            <person name="Vuong T.Q."/>
            <person name="Le H."/>
            <person name="Kim S.-G."/>
        </authorList>
    </citation>
    <scope>NUCLEOTIDE SEQUENCE [LARGE SCALE GENOMIC DNA]</scope>
    <source>
        <strain evidence="4 5">JCM 23209</strain>
    </source>
</reference>
<dbReference type="AlphaFoldDB" id="A0AAW9SI60"/>
<dbReference type="InterPro" id="IPR056727">
    <property type="entry name" value="DUF7825"/>
</dbReference>
<dbReference type="SUPFAM" id="SSF48371">
    <property type="entry name" value="ARM repeat"/>
    <property type="match status" value="1"/>
</dbReference>
<sequence>MTQLNQLTRLIEQEDAKALVPFLKSLESSEREHLKPFVKKLYKKYSEPLSASLTQRRILDMAALVCYTFSEFRNMVPRELIFNPQLEEVLEWRCPKWLDQYFTVQDPKGLDYEKMMRFAQKGWLQPNEALIASLMTGYALDLSDGNIFVFSAIDFTQFPETLQTHIWYIFYYETSVHQTDSSLEYREEQMKLIGMTWKQALCHYSEQGVLDRQRLLQESLLVTTRNFNKNLTNWFIDLFLYLKPSQKELLSLQPALNQVFQSPHSKPIKTVFDIFKNLLEEKDFQLEAFLEQVPFLIASDIKVRVSSTLTLLEKLIKKYPDQASEICMFVAPVFIHPDKTLQNKAVKFILKHGNPGEERLQQNLMQYYDTLLSSSKENLQAYMPEEMSEIMSVTMGEPEMFESLTLLTEANEIQPPGTFDDLLFLASQSMEGKEVEHFDQLLSALIRLQTNITEETANKFEPVLQQAYKIVLNGFRSPKGHLDELVAHFWVDFGQYLIEKYPEGTQPLLKLHKRYQKKDEQNIKEWKYLYAKLKSTKQLDESYSPCLNIIQYKLLLVFEKLKTGDTLPILSTPTHSPAWLSPVALVQRLAKYQEAQIPPNGIDLQLAISRVVFEQQEEALQLAQEKLNGEELSLIRFLLNSKESPKEPFTQTSAWMMAGVRKEPETVFKEFDDFLEQQTPRSLFTGNFPWEIRSEKNRYSSYGPTDIQYIHLDLKCIHQDVHRWREETDIKFDNFVLQRPEKGFLLSNLYVGNEYVNDISRLFSLVPFTWQAYMIELLPKNLKYSSFVGEDAKKCTQKVLETLLMYPGEFNPVSNLYVAASMLCSDKTAKSLAAEVWIQSVREQKIQSEELGTTLGQLIKKEYGPLKRFTDLLSGSLYQVSSLHNQALEKLLIAFLLELPEEPVKGLKKLLEQFVELVVTNQLTMNRPELVQKLQQWKQTHNLKKVILSLEKLCSGK</sequence>
<evidence type="ECO:0000259" key="3">
    <source>
        <dbReference type="Pfam" id="PF25149"/>
    </source>
</evidence>
<dbReference type="RefSeq" id="WP_346824752.1">
    <property type="nucleotide sequence ID" value="NZ_JBDKWZ010000033.1"/>
</dbReference>
<evidence type="ECO:0000313" key="4">
    <source>
        <dbReference type="EMBL" id="MEN7551974.1"/>
    </source>
</evidence>
<evidence type="ECO:0000313" key="5">
    <source>
        <dbReference type="Proteomes" id="UP001403385"/>
    </source>
</evidence>
<dbReference type="EMBL" id="JBDKWZ010000033">
    <property type="protein sequence ID" value="MEN7551974.1"/>
    <property type="molecule type" value="Genomic_DNA"/>
</dbReference>
<evidence type="ECO:0000259" key="2">
    <source>
        <dbReference type="Pfam" id="PF25148"/>
    </source>
</evidence>